<dbReference type="AlphaFoldDB" id="A0A6A0AAK5"/>
<feature type="non-terminal residue" evidence="1">
    <location>
        <position position="276"/>
    </location>
</feature>
<comment type="caution">
    <text evidence="1">The sequence shown here is derived from an EMBL/GenBank/DDBJ whole genome shotgun (WGS) entry which is preliminary data.</text>
</comment>
<keyword evidence="2" id="KW-1185">Reference proteome</keyword>
<dbReference type="Proteomes" id="UP000485058">
    <property type="component" value="Unassembled WGS sequence"/>
</dbReference>
<feature type="non-terminal residue" evidence="1">
    <location>
        <position position="1"/>
    </location>
</feature>
<organism evidence="1 2">
    <name type="scientific">Haematococcus lacustris</name>
    <name type="common">Green alga</name>
    <name type="synonym">Haematococcus pluvialis</name>
    <dbReference type="NCBI Taxonomy" id="44745"/>
    <lineage>
        <taxon>Eukaryota</taxon>
        <taxon>Viridiplantae</taxon>
        <taxon>Chlorophyta</taxon>
        <taxon>core chlorophytes</taxon>
        <taxon>Chlorophyceae</taxon>
        <taxon>CS clade</taxon>
        <taxon>Chlamydomonadales</taxon>
        <taxon>Haematococcaceae</taxon>
        <taxon>Haematococcus</taxon>
    </lineage>
</organism>
<sequence length="276" mass="29591">FESILPGTLLRVFARDLGPNALLVLQFLVITPVQDGSSPGSSSQAGSWDDQSSSGSSSASARFSVAALAGDLAAGSPWVQNTAVTSVPTLFMIAGMCDSPAATVPSVRAANTWYTQQWHGGACAWCTSLHWHPLHMRHLLPARKQWQCLHTVNAQELEKVLFNVPGSRAKTLQSYYSECSQGMASLNSTNSRVVGPITIPCSYSSDSLSFSTESCEYSDTDGWIQYASQQAALDGAGHSGTRCHRTQWRCVDHWGVLEAGDGLHARAGPHKLPSPQ</sequence>
<name>A0A6A0AAK5_HAELA</name>
<reference evidence="1 2" key="1">
    <citation type="submission" date="2020-02" db="EMBL/GenBank/DDBJ databases">
        <title>Draft genome sequence of Haematococcus lacustris strain NIES-144.</title>
        <authorList>
            <person name="Morimoto D."/>
            <person name="Nakagawa S."/>
            <person name="Yoshida T."/>
            <person name="Sawayama S."/>
        </authorList>
    </citation>
    <scope>NUCLEOTIDE SEQUENCE [LARGE SCALE GENOMIC DNA]</scope>
    <source>
        <strain evidence="1 2">NIES-144</strain>
    </source>
</reference>
<protein>
    <submittedName>
        <fullName evidence="1">Peptidase_M11 domain-containing protein</fullName>
    </submittedName>
</protein>
<accession>A0A6A0AAK5</accession>
<proteinExistence type="predicted"/>
<evidence type="ECO:0000313" key="1">
    <source>
        <dbReference type="EMBL" id="GFH28977.1"/>
    </source>
</evidence>
<dbReference type="EMBL" id="BLLF01004125">
    <property type="protein sequence ID" value="GFH28977.1"/>
    <property type="molecule type" value="Genomic_DNA"/>
</dbReference>
<evidence type="ECO:0000313" key="2">
    <source>
        <dbReference type="Proteomes" id="UP000485058"/>
    </source>
</evidence>
<gene>
    <name evidence="1" type="ORF">HaLaN_27556</name>
</gene>